<comment type="caution">
    <text evidence="2">The sequence shown here is derived from an EMBL/GenBank/DDBJ whole genome shotgun (WGS) entry which is preliminary data.</text>
</comment>
<proteinExistence type="predicted"/>
<feature type="non-terminal residue" evidence="2">
    <location>
        <position position="1"/>
    </location>
</feature>
<name>A0ABN7VVG2_GIGMA</name>
<evidence type="ECO:0000256" key="1">
    <source>
        <dbReference type="SAM" id="MobiDB-lite"/>
    </source>
</evidence>
<reference evidence="2 3" key="1">
    <citation type="submission" date="2021-06" db="EMBL/GenBank/DDBJ databases">
        <authorList>
            <person name="Kallberg Y."/>
            <person name="Tangrot J."/>
            <person name="Rosling A."/>
        </authorList>
    </citation>
    <scope>NUCLEOTIDE SEQUENCE [LARGE SCALE GENOMIC DNA]</scope>
    <source>
        <strain evidence="2 3">120-4 pot B 10/14</strain>
    </source>
</reference>
<gene>
    <name evidence="2" type="ORF">GMARGA_LOCUS23171</name>
</gene>
<dbReference type="EMBL" id="CAJVQB010023223">
    <property type="protein sequence ID" value="CAG8801350.1"/>
    <property type="molecule type" value="Genomic_DNA"/>
</dbReference>
<sequence length="43" mass="4642">SSKTKLETISELICNDDSASDTSSTSKVSDNKSKSKRWSSSDT</sequence>
<evidence type="ECO:0000313" key="3">
    <source>
        <dbReference type="Proteomes" id="UP000789901"/>
    </source>
</evidence>
<feature type="region of interest" description="Disordered" evidence="1">
    <location>
        <begin position="15"/>
        <end position="43"/>
    </location>
</feature>
<dbReference type="Proteomes" id="UP000789901">
    <property type="component" value="Unassembled WGS sequence"/>
</dbReference>
<accession>A0ABN7VVG2</accession>
<protein>
    <submittedName>
        <fullName evidence="2">35242_t:CDS:1</fullName>
    </submittedName>
</protein>
<keyword evidence="3" id="KW-1185">Reference proteome</keyword>
<evidence type="ECO:0000313" key="2">
    <source>
        <dbReference type="EMBL" id="CAG8801350.1"/>
    </source>
</evidence>
<organism evidence="2 3">
    <name type="scientific">Gigaspora margarita</name>
    <dbReference type="NCBI Taxonomy" id="4874"/>
    <lineage>
        <taxon>Eukaryota</taxon>
        <taxon>Fungi</taxon>
        <taxon>Fungi incertae sedis</taxon>
        <taxon>Mucoromycota</taxon>
        <taxon>Glomeromycotina</taxon>
        <taxon>Glomeromycetes</taxon>
        <taxon>Diversisporales</taxon>
        <taxon>Gigasporaceae</taxon>
        <taxon>Gigaspora</taxon>
    </lineage>
</organism>
<feature type="compositionally biased region" description="Low complexity" evidence="1">
    <location>
        <begin position="15"/>
        <end position="28"/>
    </location>
</feature>